<name>A0A8D8YZS1_9HEMI</name>
<protein>
    <submittedName>
        <fullName evidence="2">Uncharacterized protein</fullName>
    </submittedName>
</protein>
<dbReference type="EMBL" id="HBUF01405086">
    <property type="protein sequence ID" value="CAG6737856.1"/>
    <property type="molecule type" value="Transcribed_RNA"/>
</dbReference>
<organism evidence="2">
    <name type="scientific">Cacopsylla melanoneura</name>
    <dbReference type="NCBI Taxonomy" id="428564"/>
    <lineage>
        <taxon>Eukaryota</taxon>
        <taxon>Metazoa</taxon>
        <taxon>Ecdysozoa</taxon>
        <taxon>Arthropoda</taxon>
        <taxon>Hexapoda</taxon>
        <taxon>Insecta</taxon>
        <taxon>Pterygota</taxon>
        <taxon>Neoptera</taxon>
        <taxon>Paraneoptera</taxon>
        <taxon>Hemiptera</taxon>
        <taxon>Sternorrhyncha</taxon>
        <taxon>Psylloidea</taxon>
        <taxon>Psyllidae</taxon>
        <taxon>Psyllinae</taxon>
        <taxon>Cacopsylla</taxon>
    </lineage>
</organism>
<proteinExistence type="predicted"/>
<accession>A0A8D8YZS1</accession>
<feature type="region of interest" description="Disordered" evidence="1">
    <location>
        <begin position="1"/>
        <end position="32"/>
    </location>
</feature>
<dbReference type="AlphaFoldDB" id="A0A8D8YZS1"/>
<reference evidence="2" key="1">
    <citation type="submission" date="2021-05" db="EMBL/GenBank/DDBJ databases">
        <authorList>
            <person name="Alioto T."/>
            <person name="Alioto T."/>
            <person name="Gomez Garrido J."/>
        </authorList>
    </citation>
    <scope>NUCLEOTIDE SEQUENCE</scope>
</reference>
<dbReference type="EMBL" id="HBUF01405087">
    <property type="protein sequence ID" value="CAG6737859.1"/>
    <property type="molecule type" value="Transcribed_RNA"/>
</dbReference>
<evidence type="ECO:0000256" key="1">
    <source>
        <dbReference type="SAM" id="MobiDB-lite"/>
    </source>
</evidence>
<sequence length="114" mass="13151">MMTHQNQGKSHTDIQQQKPMNHQSTIPIPDQTTHMSIITTQTHPRRRTTINQSIINTVQQQNPITLQSTMPIPDQTTLMSIITIQNHPLRRTMIDQSSINTVQQQNLTTHMYTI</sequence>
<evidence type="ECO:0000313" key="2">
    <source>
        <dbReference type="EMBL" id="CAG6737859.1"/>
    </source>
</evidence>